<dbReference type="InterPro" id="IPR023796">
    <property type="entry name" value="Serpin_dom"/>
</dbReference>
<evidence type="ECO:0000313" key="2">
    <source>
        <dbReference type="EMBL" id="KAJ8245236.1"/>
    </source>
</evidence>
<feature type="domain" description="Serpin" evidence="1">
    <location>
        <begin position="1"/>
        <end position="53"/>
    </location>
</feature>
<reference evidence="2" key="1">
    <citation type="journal article" date="2023" name="Science">
        <title>Genome structures resolve the early diversification of teleost fishes.</title>
        <authorList>
            <person name="Parey E."/>
            <person name="Louis A."/>
            <person name="Montfort J."/>
            <person name="Bouchez O."/>
            <person name="Roques C."/>
            <person name="Iampietro C."/>
            <person name="Lluch J."/>
            <person name="Castinel A."/>
            <person name="Donnadieu C."/>
            <person name="Desvignes T."/>
            <person name="Floi Bucao C."/>
            <person name="Jouanno E."/>
            <person name="Wen M."/>
            <person name="Mejri S."/>
            <person name="Dirks R."/>
            <person name="Jansen H."/>
            <person name="Henkel C."/>
            <person name="Chen W.J."/>
            <person name="Zahm M."/>
            <person name="Cabau C."/>
            <person name="Klopp C."/>
            <person name="Thompson A.W."/>
            <person name="Robinson-Rechavi M."/>
            <person name="Braasch I."/>
            <person name="Lecointre G."/>
            <person name="Bobe J."/>
            <person name="Postlethwait J.H."/>
            <person name="Berthelot C."/>
            <person name="Roest Crollius H."/>
            <person name="Guiguen Y."/>
        </authorList>
    </citation>
    <scope>NUCLEOTIDE SEQUENCE</scope>
    <source>
        <strain evidence="2">Concon-B</strain>
    </source>
</reference>
<dbReference type="Proteomes" id="UP001152803">
    <property type="component" value="Unassembled WGS sequence"/>
</dbReference>
<accession>A0A9Q1CSU0</accession>
<dbReference type="OrthoDB" id="8955828at2759"/>
<dbReference type="SUPFAM" id="SSF56574">
    <property type="entry name" value="Serpins"/>
    <property type="match status" value="1"/>
</dbReference>
<organism evidence="2 3">
    <name type="scientific">Conger conger</name>
    <name type="common">Conger eel</name>
    <name type="synonym">Muraena conger</name>
    <dbReference type="NCBI Taxonomy" id="82655"/>
    <lineage>
        <taxon>Eukaryota</taxon>
        <taxon>Metazoa</taxon>
        <taxon>Chordata</taxon>
        <taxon>Craniata</taxon>
        <taxon>Vertebrata</taxon>
        <taxon>Euteleostomi</taxon>
        <taxon>Actinopterygii</taxon>
        <taxon>Neopterygii</taxon>
        <taxon>Teleostei</taxon>
        <taxon>Anguilliformes</taxon>
        <taxon>Congridae</taxon>
        <taxon>Conger</taxon>
    </lineage>
</organism>
<dbReference type="InterPro" id="IPR036186">
    <property type="entry name" value="Serpin_sf"/>
</dbReference>
<dbReference type="Gene3D" id="3.30.497.10">
    <property type="entry name" value="Antithrombin, subunit I, domain 2"/>
    <property type="match status" value="1"/>
</dbReference>
<dbReference type="AlphaFoldDB" id="A0A9Q1CSU0"/>
<name>A0A9Q1CSU0_CONCO</name>
<feature type="non-terminal residue" evidence="2">
    <location>
        <position position="1"/>
    </location>
</feature>
<sequence length="54" mass="5987">MVYMGARGNTATQIAESPLHEADDDIHAGFNKLMSYLNKEGAPYALSLANRLYR</sequence>
<dbReference type="EMBL" id="JAFJMO010001021">
    <property type="protein sequence ID" value="KAJ8245236.1"/>
    <property type="molecule type" value="Genomic_DNA"/>
</dbReference>
<keyword evidence="3" id="KW-1185">Reference proteome</keyword>
<protein>
    <recommendedName>
        <fullName evidence="1">Serpin domain-containing protein</fullName>
    </recommendedName>
</protein>
<dbReference type="Pfam" id="PF00079">
    <property type="entry name" value="Serpin"/>
    <property type="match status" value="1"/>
</dbReference>
<proteinExistence type="predicted"/>
<evidence type="ECO:0000313" key="3">
    <source>
        <dbReference type="Proteomes" id="UP001152803"/>
    </source>
</evidence>
<comment type="caution">
    <text evidence="2">The sequence shown here is derived from an EMBL/GenBank/DDBJ whole genome shotgun (WGS) entry which is preliminary data.</text>
</comment>
<dbReference type="InterPro" id="IPR042178">
    <property type="entry name" value="Serpin_sf_1"/>
</dbReference>
<gene>
    <name evidence="2" type="ORF">COCON_G00235560</name>
</gene>
<evidence type="ECO:0000259" key="1">
    <source>
        <dbReference type="Pfam" id="PF00079"/>
    </source>
</evidence>